<gene>
    <name evidence="2" type="ORF">H9704_05325</name>
</gene>
<comment type="caution">
    <text evidence="2">The sequence shown here is derived from an EMBL/GenBank/DDBJ whole genome shotgun (WGS) entry which is preliminary data.</text>
</comment>
<accession>A0A9D2N0W6</accession>
<keyword evidence="1" id="KW-0472">Membrane</keyword>
<sequence>MMGKWAGAVCILCASWGMGVWLAAQWKGRLKALEELRRMVYFLKGEITYGHEVLEEALRRVGRRAGSPLGRIFESAAEGIAGRQGESFAGIWDGVLLREKKKVPVLKEEDWEQLRGLGEHLGYLDVDMQERTLLLYLEQLDLSIEFLRAHGRERCRLYTTLGAAGGMFLVLILL</sequence>
<dbReference type="PIRSF" id="PIRSF021435">
    <property type="entry name" value="SpoIIIAB"/>
    <property type="match status" value="1"/>
</dbReference>
<reference evidence="2" key="1">
    <citation type="journal article" date="2021" name="PeerJ">
        <title>Extensive microbial diversity within the chicken gut microbiome revealed by metagenomics and culture.</title>
        <authorList>
            <person name="Gilroy R."/>
            <person name="Ravi A."/>
            <person name="Getino M."/>
            <person name="Pursley I."/>
            <person name="Horton D.L."/>
            <person name="Alikhan N.F."/>
            <person name="Baker D."/>
            <person name="Gharbi K."/>
            <person name="Hall N."/>
            <person name="Watson M."/>
            <person name="Adriaenssens E.M."/>
            <person name="Foster-Nyarko E."/>
            <person name="Jarju S."/>
            <person name="Secka A."/>
            <person name="Antonio M."/>
            <person name="Oren A."/>
            <person name="Chaudhuri R.R."/>
            <person name="La Ragione R."/>
            <person name="Hildebrand F."/>
            <person name="Pallen M.J."/>
        </authorList>
    </citation>
    <scope>NUCLEOTIDE SEQUENCE</scope>
    <source>
        <strain evidence="2">CHK180-15479</strain>
    </source>
</reference>
<name>A0A9D2N0W6_9FIRM</name>
<dbReference type="InterPro" id="IPR014198">
    <property type="entry name" value="Spore_III_AB"/>
</dbReference>
<dbReference type="Pfam" id="PF09548">
    <property type="entry name" value="Spore_III_AB"/>
    <property type="match status" value="1"/>
</dbReference>
<evidence type="ECO:0000313" key="2">
    <source>
        <dbReference type="EMBL" id="HJC05561.1"/>
    </source>
</evidence>
<keyword evidence="1" id="KW-0812">Transmembrane</keyword>
<organism evidence="2 3">
    <name type="scientific">Candidatus Enterocloster excrementipullorum</name>
    <dbReference type="NCBI Taxonomy" id="2838559"/>
    <lineage>
        <taxon>Bacteria</taxon>
        <taxon>Bacillati</taxon>
        <taxon>Bacillota</taxon>
        <taxon>Clostridia</taxon>
        <taxon>Lachnospirales</taxon>
        <taxon>Lachnospiraceae</taxon>
        <taxon>Enterocloster</taxon>
    </lineage>
</organism>
<evidence type="ECO:0000313" key="3">
    <source>
        <dbReference type="Proteomes" id="UP000823910"/>
    </source>
</evidence>
<feature type="transmembrane region" description="Helical" evidence="1">
    <location>
        <begin position="155"/>
        <end position="173"/>
    </location>
</feature>
<dbReference type="AlphaFoldDB" id="A0A9D2N0W6"/>
<protein>
    <submittedName>
        <fullName evidence="2">Stage III sporulation protein AB</fullName>
    </submittedName>
</protein>
<reference evidence="2" key="2">
    <citation type="submission" date="2021-04" db="EMBL/GenBank/DDBJ databases">
        <authorList>
            <person name="Gilroy R."/>
        </authorList>
    </citation>
    <scope>NUCLEOTIDE SEQUENCE</scope>
    <source>
        <strain evidence="2">CHK180-15479</strain>
    </source>
</reference>
<evidence type="ECO:0000256" key="1">
    <source>
        <dbReference type="SAM" id="Phobius"/>
    </source>
</evidence>
<feature type="transmembrane region" description="Helical" evidence="1">
    <location>
        <begin position="6"/>
        <end position="24"/>
    </location>
</feature>
<dbReference type="EMBL" id="DWWT01000022">
    <property type="protein sequence ID" value="HJC05561.1"/>
    <property type="molecule type" value="Genomic_DNA"/>
</dbReference>
<keyword evidence="1" id="KW-1133">Transmembrane helix</keyword>
<proteinExistence type="predicted"/>
<dbReference type="Proteomes" id="UP000823910">
    <property type="component" value="Unassembled WGS sequence"/>
</dbReference>